<dbReference type="EMBL" id="JAUEDK010000030">
    <property type="protein sequence ID" value="MDN0076295.1"/>
    <property type="molecule type" value="Genomic_DNA"/>
</dbReference>
<proteinExistence type="predicted"/>
<accession>A0ABT7XMT8</accession>
<dbReference type="EMBL" id="JAUEDK010000013">
    <property type="protein sequence ID" value="MDN0075097.1"/>
    <property type="molecule type" value="Genomic_DNA"/>
</dbReference>
<reference evidence="1" key="1">
    <citation type="submission" date="2023-06" db="EMBL/GenBank/DDBJ databases">
        <authorList>
            <person name="Zhang S."/>
        </authorList>
    </citation>
    <scope>NUCLEOTIDE SEQUENCE</scope>
    <source>
        <strain evidence="1">SG2303</strain>
    </source>
</reference>
<comment type="caution">
    <text evidence="1">The sequence shown here is derived from an EMBL/GenBank/DDBJ whole genome shotgun (WGS) entry which is preliminary data.</text>
</comment>
<evidence type="ECO:0000313" key="1">
    <source>
        <dbReference type="EMBL" id="MDN0075097.1"/>
    </source>
</evidence>
<gene>
    <name evidence="1" type="ORF">QU481_09340</name>
    <name evidence="2" type="ORF">QU481_15525</name>
</gene>
<organism evidence="1 3">
    <name type="scientific">Crenobacter oryzisoli</name>
    <dbReference type="NCBI Taxonomy" id="3056844"/>
    <lineage>
        <taxon>Bacteria</taxon>
        <taxon>Pseudomonadati</taxon>
        <taxon>Pseudomonadota</taxon>
        <taxon>Betaproteobacteria</taxon>
        <taxon>Neisseriales</taxon>
        <taxon>Neisseriaceae</taxon>
        <taxon>Crenobacter</taxon>
    </lineage>
</organism>
<evidence type="ECO:0000313" key="2">
    <source>
        <dbReference type="EMBL" id="MDN0076295.1"/>
    </source>
</evidence>
<name>A0ABT7XMT8_9NEIS</name>
<protein>
    <submittedName>
        <fullName evidence="1">Uncharacterized protein</fullName>
    </submittedName>
</protein>
<sequence>MLLMAAARPGETLQQLAELPIGARDQALLALRCENFGPGLPAYVDCPACSTRLEFALDGEALRCEHTPACIEADGIRVRPPNSRDLALALKQHDLESAVRCLARRCVMSDHDQPERDLTPEEIGQMEAVLAEADSAADIVLNFSCEQCGHEWPGAFDIAGYLWQEIDAHACRLLNDIHLLARAYGWTERDVLALSDERRAAYINRVTA</sequence>
<evidence type="ECO:0000313" key="3">
    <source>
        <dbReference type="Proteomes" id="UP001168540"/>
    </source>
</evidence>
<dbReference type="RefSeq" id="WP_289829692.1">
    <property type="nucleotide sequence ID" value="NZ_JAUEDK010000013.1"/>
</dbReference>
<dbReference type="Proteomes" id="UP001168540">
    <property type="component" value="Unassembled WGS sequence"/>
</dbReference>
<keyword evidence="3" id="KW-1185">Reference proteome</keyword>